<accession>A0A8T2Q4V7</accession>
<reference evidence="1" key="1">
    <citation type="submission" date="2021-08" db="EMBL/GenBank/DDBJ databases">
        <title>WGS assembly of Ceratopteris richardii.</title>
        <authorList>
            <person name="Marchant D.B."/>
            <person name="Chen G."/>
            <person name="Jenkins J."/>
            <person name="Shu S."/>
            <person name="Leebens-Mack J."/>
            <person name="Grimwood J."/>
            <person name="Schmutz J."/>
            <person name="Soltis P."/>
            <person name="Soltis D."/>
            <person name="Chen Z.-H."/>
        </authorList>
    </citation>
    <scope>NUCLEOTIDE SEQUENCE</scope>
    <source>
        <strain evidence="1">Whitten #5841</strain>
        <tissue evidence="1">Leaf</tissue>
    </source>
</reference>
<evidence type="ECO:0000313" key="1">
    <source>
        <dbReference type="EMBL" id="KAH7279037.1"/>
    </source>
</evidence>
<dbReference type="OMA" id="EYDICCH"/>
<evidence type="ECO:0000313" key="2">
    <source>
        <dbReference type="Proteomes" id="UP000825935"/>
    </source>
</evidence>
<protein>
    <submittedName>
        <fullName evidence="1">Uncharacterized protein</fullName>
    </submittedName>
</protein>
<organism evidence="1 2">
    <name type="scientific">Ceratopteris richardii</name>
    <name type="common">Triangle waterfern</name>
    <dbReference type="NCBI Taxonomy" id="49495"/>
    <lineage>
        <taxon>Eukaryota</taxon>
        <taxon>Viridiplantae</taxon>
        <taxon>Streptophyta</taxon>
        <taxon>Embryophyta</taxon>
        <taxon>Tracheophyta</taxon>
        <taxon>Polypodiopsida</taxon>
        <taxon>Polypodiidae</taxon>
        <taxon>Polypodiales</taxon>
        <taxon>Pteridineae</taxon>
        <taxon>Pteridaceae</taxon>
        <taxon>Parkerioideae</taxon>
        <taxon>Ceratopteris</taxon>
    </lineage>
</organism>
<sequence length="267" mass="31204">MGDEFDICHYGSTFGRDERLLMRITVKGTDDPSSIFPDTGNPSVPPYLKHLELEGFGVSQFLKYRSRDYPSLGQSQRLFAQRLQDVLLNRVDSSCKHDMYLHDLVEHLVSECCLNDGLDLYTRASKLPLTIAKQEFLVFSNKEGWNRKGIVWTLQECKLKFDNRYRKGDIQLAASLIAACQANLHQRTGFNPRTMYGLKVLGEEFFFCKIDFDTDYPIHILNGPPKHELIFHRYPHNRGLRISKEHDRKMFLYLMFRLREHSLQSLH</sequence>
<name>A0A8T2Q4V7_CERRI</name>
<dbReference type="AlphaFoldDB" id="A0A8T2Q4V7"/>
<dbReference type="OrthoDB" id="1867945at2759"/>
<dbReference type="EMBL" id="CM035442">
    <property type="protein sequence ID" value="KAH7279037.1"/>
    <property type="molecule type" value="Genomic_DNA"/>
</dbReference>
<gene>
    <name evidence="1" type="ORF">KP509_37G002300</name>
</gene>
<proteinExistence type="predicted"/>
<dbReference type="Proteomes" id="UP000825935">
    <property type="component" value="Chromosome 37"/>
</dbReference>
<keyword evidence="2" id="KW-1185">Reference proteome</keyword>
<dbReference type="EMBL" id="CM035442">
    <property type="protein sequence ID" value="KAH7279036.1"/>
    <property type="molecule type" value="Genomic_DNA"/>
</dbReference>
<comment type="caution">
    <text evidence="1">The sequence shown here is derived from an EMBL/GenBank/DDBJ whole genome shotgun (WGS) entry which is preliminary data.</text>
</comment>